<comment type="similarity">
    <text evidence="1">Belongs to the glycosyltransferase 2 family.</text>
</comment>
<dbReference type="Pfam" id="PF13641">
    <property type="entry name" value="Glyco_tranf_2_3"/>
    <property type="match status" value="1"/>
</dbReference>
<keyword evidence="5" id="KW-0812">Transmembrane</keyword>
<protein>
    <submittedName>
        <fullName evidence="7">Bifunctional polysaccharide deacetylase/glycosyltransferase family 2 protein</fullName>
    </submittedName>
</protein>
<sequence>MVNGQIENDALPHAHEGSDTSTHVPATVSEGGPVMDASSPTPHSVHIPANTIVLTFDDGPDPRWTPAVLEVLRRHHVPGTFFVVGSEAARYPWLLQDIRAAGSEVGLHTFTHPDLSTSSRMRVDRELTETQLVVNGATGESSYLIRPPFSSTAGAVDDLDLASFQLTESMGYMTVLSDVDSRDWQRPGVDAIVRNSTPPPGVGGVVLMHDAGGDRSQTVAALDRLIPTLQQQGFRFTTPTAALGLPPNNRPAPVADRVLGRTVLAAVGAAGAVVQVLTWALLVVGVLILLRLALMLVIAVRHKRLRHRRGFSWGPPVAEPASVIVPAYNESANIASTVRSLVASTHPVEVIVVDDGSTDGTADIVEALGLPGVRVLRQVNGGKASALNHGIAHARHELVVMIDGDTIFAPDTIARLVEPFADPTVGAVAGNAKVANRRGLIGRWQHIEYVMGFNVDRRVFDLGHCMPTIPGAVGAFRREILVAVGGVSEDTLAEDTDVTMAICRRGWWVVYQEHARAWTEAPASLGQLWRQRYRWSYGTMQSMWKHRHAVVERGAAGRFGRRGLAHLAIFQVLLPLLSPLIDVFLIYGLVFLDPWTTLALWGAVLAVQFVAAVIAFRLEREPMGVLWALPLQQIVYRQVMYAVLIRSTISALAGIRLGWQKLRRLGGLDTLLARNAAGTEPAEQAPPAPGSVVEDPEPLTEGAVLQRR</sequence>
<evidence type="ECO:0000256" key="5">
    <source>
        <dbReference type="SAM" id="Phobius"/>
    </source>
</evidence>
<keyword evidence="5" id="KW-0472">Membrane</keyword>
<dbReference type="PROSITE" id="PS51677">
    <property type="entry name" value="NODB"/>
    <property type="match status" value="1"/>
</dbReference>
<keyword evidence="8" id="KW-1185">Reference proteome</keyword>
<dbReference type="Proteomes" id="UP001595909">
    <property type="component" value="Unassembled WGS sequence"/>
</dbReference>
<dbReference type="InterPro" id="IPR011330">
    <property type="entry name" value="Glyco_hydro/deAcase_b/a-brl"/>
</dbReference>
<evidence type="ECO:0000256" key="1">
    <source>
        <dbReference type="ARBA" id="ARBA00006739"/>
    </source>
</evidence>
<dbReference type="Pfam" id="PF01522">
    <property type="entry name" value="Polysacc_deac_1"/>
    <property type="match status" value="1"/>
</dbReference>
<feature type="domain" description="NodB homology" evidence="6">
    <location>
        <begin position="50"/>
        <end position="237"/>
    </location>
</feature>
<dbReference type="InterPro" id="IPR002509">
    <property type="entry name" value="NODB_dom"/>
</dbReference>
<keyword evidence="3" id="KW-0808">Transferase</keyword>
<accession>A0ABV9RJI1</accession>
<dbReference type="SUPFAM" id="SSF53448">
    <property type="entry name" value="Nucleotide-diphospho-sugar transferases"/>
    <property type="match status" value="1"/>
</dbReference>
<dbReference type="Gene3D" id="3.20.20.370">
    <property type="entry name" value="Glycoside hydrolase/deacetylase"/>
    <property type="match status" value="1"/>
</dbReference>
<evidence type="ECO:0000256" key="4">
    <source>
        <dbReference type="SAM" id="MobiDB-lite"/>
    </source>
</evidence>
<proteinExistence type="inferred from homology"/>
<dbReference type="SUPFAM" id="SSF88713">
    <property type="entry name" value="Glycoside hydrolase/deacetylase"/>
    <property type="match status" value="1"/>
</dbReference>
<reference evidence="8" key="1">
    <citation type="journal article" date="2019" name="Int. J. Syst. Evol. Microbiol.">
        <title>The Global Catalogue of Microorganisms (GCM) 10K type strain sequencing project: providing services to taxonomists for standard genome sequencing and annotation.</title>
        <authorList>
            <consortium name="The Broad Institute Genomics Platform"/>
            <consortium name="The Broad Institute Genome Sequencing Center for Infectious Disease"/>
            <person name="Wu L."/>
            <person name="Ma J."/>
        </authorList>
    </citation>
    <scope>NUCLEOTIDE SEQUENCE [LARGE SCALE GENOMIC DNA]</scope>
    <source>
        <strain evidence="8">CCUG 50347</strain>
    </source>
</reference>
<feature type="region of interest" description="Disordered" evidence="4">
    <location>
        <begin position="1"/>
        <end position="44"/>
    </location>
</feature>
<evidence type="ECO:0000256" key="3">
    <source>
        <dbReference type="ARBA" id="ARBA00022679"/>
    </source>
</evidence>
<feature type="transmembrane region" description="Helical" evidence="5">
    <location>
        <begin position="598"/>
        <end position="618"/>
    </location>
</feature>
<dbReference type="PANTHER" id="PTHR43630">
    <property type="entry name" value="POLY-BETA-1,6-N-ACETYL-D-GLUCOSAMINE SYNTHASE"/>
    <property type="match status" value="1"/>
</dbReference>
<feature type="region of interest" description="Disordered" evidence="4">
    <location>
        <begin position="678"/>
        <end position="708"/>
    </location>
</feature>
<feature type="transmembrane region" description="Helical" evidence="5">
    <location>
        <begin position="276"/>
        <end position="300"/>
    </location>
</feature>
<organism evidence="7 8">
    <name type="scientific">Actinomycetospora chibensis</name>
    <dbReference type="NCBI Taxonomy" id="663606"/>
    <lineage>
        <taxon>Bacteria</taxon>
        <taxon>Bacillati</taxon>
        <taxon>Actinomycetota</taxon>
        <taxon>Actinomycetes</taxon>
        <taxon>Pseudonocardiales</taxon>
        <taxon>Pseudonocardiaceae</taxon>
        <taxon>Actinomycetospora</taxon>
    </lineage>
</organism>
<evidence type="ECO:0000313" key="7">
    <source>
        <dbReference type="EMBL" id="MFC4833905.1"/>
    </source>
</evidence>
<gene>
    <name evidence="7" type="ORF">ACFPEL_15940</name>
</gene>
<dbReference type="EMBL" id="JBHSIM010000036">
    <property type="protein sequence ID" value="MFC4833905.1"/>
    <property type="molecule type" value="Genomic_DNA"/>
</dbReference>
<dbReference type="RefSeq" id="WP_274192548.1">
    <property type="nucleotide sequence ID" value="NZ_BAABHN010000036.1"/>
</dbReference>
<name>A0ABV9RJI1_9PSEU</name>
<keyword evidence="5" id="KW-1133">Transmembrane helix</keyword>
<evidence type="ECO:0000313" key="8">
    <source>
        <dbReference type="Proteomes" id="UP001595909"/>
    </source>
</evidence>
<evidence type="ECO:0000256" key="2">
    <source>
        <dbReference type="ARBA" id="ARBA00022676"/>
    </source>
</evidence>
<evidence type="ECO:0000259" key="6">
    <source>
        <dbReference type="PROSITE" id="PS51677"/>
    </source>
</evidence>
<dbReference type="InterPro" id="IPR029044">
    <property type="entry name" value="Nucleotide-diphossugar_trans"/>
</dbReference>
<dbReference type="Gene3D" id="3.90.550.10">
    <property type="entry name" value="Spore Coat Polysaccharide Biosynthesis Protein SpsA, Chain A"/>
    <property type="match status" value="1"/>
</dbReference>
<keyword evidence="2" id="KW-0328">Glycosyltransferase</keyword>
<feature type="transmembrane region" description="Helical" evidence="5">
    <location>
        <begin position="567"/>
        <end position="592"/>
    </location>
</feature>
<comment type="caution">
    <text evidence="7">The sequence shown here is derived from an EMBL/GenBank/DDBJ whole genome shotgun (WGS) entry which is preliminary data.</text>
</comment>
<dbReference type="PANTHER" id="PTHR43630:SF1">
    <property type="entry name" value="POLY-BETA-1,6-N-ACETYL-D-GLUCOSAMINE SYNTHASE"/>
    <property type="match status" value="1"/>
</dbReference>
<dbReference type="CDD" id="cd06423">
    <property type="entry name" value="CESA_like"/>
    <property type="match status" value="1"/>
</dbReference>